<feature type="signal peptide" evidence="2">
    <location>
        <begin position="1"/>
        <end position="16"/>
    </location>
</feature>
<reference evidence="3 4" key="1">
    <citation type="submission" date="2016-02" db="EMBL/GenBank/DDBJ databases">
        <title>Genome analysis of coral dinoflagellate symbionts highlights evolutionary adaptations to a symbiotic lifestyle.</title>
        <authorList>
            <person name="Aranda M."/>
            <person name="Li Y."/>
            <person name="Liew Y.J."/>
            <person name="Baumgarten S."/>
            <person name="Simakov O."/>
            <person name="Wilson M."/>
            <person name="Piel J."/>
            <person name="Ashoor H."/>
            <person name="Bougouffa S."/>
            <person name="Bajic V.B."/>
            <person name="Ryu T."/>
            <person name="Ravasi T."/>
            <person name="Bayer T."/>
            <person name="Micklem G."/>
            <person name="Kim H."/>
            <person name="Bhak J."/>
            <person name="Lajeunesse T.C."/>
            <person name="Voolstra C.R."/>
        </authorList>
    </citation>
    <scope>NUCLEOTIDE SEQUENCE [LARGE SCALE GENOMIC DNA]</scope>
    <source>
        <strain evidence="3 4">CCMP2467</strain>
    </source>
</reference>
<dbReference type="EMBL" id="LSRX01000164">
    <property type="protein sequence ID" value="OLQ06263.1"/>
    <property type="molecule type" value="Genomic_DNA"/>
</dbReference>
<organism evidence="3 4">
    <name type="scientific">Symbiodinium microadriaticum</name>
    <name type="common">Dinoflagellate</name>
    <name type="synonym">Zooxanthella microadriatica</name>
    <dbReference type="NCBI Taxonomy" id="2951"/>
    <lineage>
        <taxon>Eukaryota</taxon>
        <taxon>Sar</taxon>
        <taxon>Alveolata</taxon>
        <taxon>Dinophyceae</taxon>
        <taxon>Suessiales</taxon>
        <taxon>Symbiodiniaceae</taxon>
        <taxon>Symbiodinium</taxon>
    </lineage>
</organism>
<proteinExistence type="predicted"/>
<evidence type="ECO:0000313" key="4">
    <source>
        <dbReference type="Proteomes" id="UP000186817"/>
    </source>
</evidence>
<feature type="region of interest" description="Disordered" evidence="1">
    <location>
        <begin position="180"/>
        <end position="202"/>
    </location>
</feature>
<comment type="caution">
    <text evidence="3">The sequence shown here is derived from an EMBL/GenBank/DDBJ whole genome shotgun (WGS) entry which is preliminary data.</text>
</comment>
<accession>A0A1Q9EFQ8</accession>
<evidence type="ECO:0000256" key="2">
    <source>
        <dbReference type="SAM" id="SignalP"/>
    </source>
</evidence>
<name>A0A1Q9EFQ8_SYMMI</name>
<dbReference type="AlphaFoldDB" id="A0A1Q9EFQ8"/>
<protein>
    <recommendedName>
        <fullName evidence="5">Peptidase S74 domain-containing protein</fullName>
    </recommendedName>
</protein>
<keyword evidence="4" id="KW-1185">Reference proteome</keyword>
<keyword evidence="2" id="KW-0732">Signal</keyword>
<feature type="chain" id="PRO_5012389908" description="Peptidase S74 domain-containing protein" evidence="2">
    <location>
        <begin position="17"/>
        <end position="202"/>
    </location>
</feature>
<sequence>MLFGIFLLKVRQVLEASLDYLFLSGGTVGLEMNTKFAAVTGLGDFGGFCELAVINQNSAGGGGEMVALANGLQLNALNQNIALNTTSGTANLVIEPNTGGSSNGEAQDERPAALRGVEARSYDRIDGAAKQTGFVAQEGSLGKSFCKLKIFEDRELMRLDYQRMTAVLWQTCKSLQQRIEKLEKKKRGGPDRNRPEPDISEM</sequence>
<gene>
    <name evidence="3" type="ORF">AK812_SmicGene10432</name>
</gene>
<feature type="non-terminal residue" evidence="3">
    <location>
        <position position="202"/>
    </location>
</feature>
<dbReference type="Proteomes" id="UP000186817">
    <property type="component" value="Unassembled WGS sequence"/>
</dbReference>
<evidence type="ECO:0000256" key="1">
    <source>
        <dbReference type="SAM" id="MobiDB-lite"/>
    </source>
</evidence>
<evidence type="ECO:0008006" key="5">
    <source>
        <dbReference type="Google" id="ProtNLM"/>
    </source>
</evidence>
<evidence type="ECO:0000313" key="3">
    <source>
        <dbReference type="EMBL" id="OLQ06263.1"/>
    </source>
</evidence>